<evidence type="ECO:0000313" key="9">
    <source>
        <dbReference type="EMBL" id="GGK11695.1"/>
    </source>
</evidence>
<evidence type="ECO:0000256" key="3">
    <source>
        <dbReference type="ARBA" id="ARBA00022692"/>
    </source>
</evidence>
<dbReference type="PANTHER" id="PTHR30572:SF4">
    <property type="entry name" value="ABC TRANSPORTER PERMEASE YTRF"/>
    <property type="match status" value="1"/>
</dbReference>
<feature type="transmembrane region" description="Helical" evidence="7">
    <location>
        <begin position="60"/>
        <end position="82"/>
    </location>
</feature>
<feature type="transmembrane region" description="Helical" evidence="7">
    <location>
        <begin position="192"/>
        <end position="211"/>
    </location>
</feature>
<keyword evidence="4 7" id="KW-1133">Transmembrane helix</keyword>
<dbReference type="RefSeq" id="WP_189109780.1">
    <property type="nucleotide sequence ID" value="NZ_BMMV01000018.1"/>
</dbReference>
<evidence type="ECO:0000256" key="2">
    <source>
        <dbReference type="ARBA" id="ARBA00022475"/>
    </source>
</evidence>
<name>A0ABQ2EJE5_9ACTN</name>
<evidence type="ECO:0000256" key="7">
    <source>
        <dbReference type="SAM" id="Phobius"/>
    </source>
</evidence>
<feature type="transmembrane region" description="Helical" evidence="7">
    <location>
        <begin position="103"/>
        <end position="127"/>
    </location>
</feature>
<feature type="domain" description="ABC3 transporter permease C-terminal" evidence="8">
    <location>
        <begin position="62"/>
        <end position="177"/>
    </location>
</feature>
<feature type="transmembrane region" description="Helical" evidence="7">
    <location>
        <begin position="363"/>
        <end position="396"/>
    </location>
</feature>
<comment type="similarity">
    <text evidence="6">Belongs to the ABC-4 integral membrane protein family.</text>
</comment>
<feature type="transmembrane region" description="Helical" evidence="7">
    <location>
        <begin position="277"/>
        <end position="297"/>
    </location>
</feature>
<feature type="domain" description="ABC3 transporter permease C-terminal" evidence="8">
    <location>
        <begin position="322"/>
        <end position="435"/>
    </location>
</feature>
<evidence type="ECO:0000256" key="5">
    <source>
        <dbReference type="ARBA" id="ARBA00023136"/>
    </source>
</evidence>
<dbReference type="PANTHER" id="PTHR30572">
    <property type="entry name" value="MEMBRANE COMPONENT OF TRANSPORTER-RELATED"/>
    <property type="match status" value="1"/>
</dbReference>
<organism evidence="9 10">
    <name type="scientific">Streptomyces camponoticapitis</name>
    <dbReference type="NCBI Taxonomy" id="1616125"/>
    <lineage>
        <taxon>Bacteria</taxon>
        <taxon>Bacillati</taxon>
        <taxon>Actinomycetota</taxon>
        <taxon>Actinomycetes</taxon>
        <taxon>Kitasatosporales</taxon>
        <taxon>Streptomycetaceae</taxon>
        <taxon>Streptomyces</taxon>
    </lineage>
</organism>
<evidence type="ECO:0000256" key="1">
    <source>
        <dbReference type="ARBA" id="ARBA00004651"/>
    </source>
</evidence>
<keyword evidence="2" id="KW-1003">Cell membrane</keyword>
<keyword evidence="5 7" id="KW-0472">Membrane</keyword>
<feature type="transmembrane region" description="Helical" evidence="7">
    <location>
        <begin position="317"/>
        <end position="342"/>
    </location>
</feature>
<dbReference type="InterPro" id="IPR050250">
    <property type="entry name" value="Macrolide_Exporter_MacB"/>
</dbReference>
<evidence type="ECO:0000259" key="8">
    <source>
        <dbReference type="Pfam" id="PF02687"/>
    </source>
</evidence>
<proteinExistence type="inferred from homology"/>
<evidence type="ECO:0000256" key="4">
    <source>
        <dbReference type="ARBA" id="ARBA00022989"/>
    </source>
</evidence>
<evidence type="ECO:0000256" key="6">
    <source>
        <dbReference type="ARBA" id="ARBA00038076"/>
    </source>
</evidence>
<comment type="caution">
    <text evidence="9">The sequence shown here is derived from an EMBL/GenBank/DDBJ whole genome shotgun (WGS) entry which is preliminary data.</text>
</comment>
<dbReference type="Proteomes" id="UP000660265">
    <property type="component" value="Unassembled WGS sequence"/>
</dbReference>
<dbReference type="Pfam" id="PF02687">
    <property type="entry name" value="FtsX"/>
    <property type="match status" value="2"/>
</dbReference>
<feature type="transmembrane region" description="Helical" evidence="7">
    <location>
        <begin position="147"/>
        <end position="172"/>
    </location>
</feature>
<protein>
    <submittedName>
        <fullName evidence="9">Transporter</fullName>
    </submittedName>
</protein>
<feature type="transmembrane region" description="Helical" evidence="7">
    <location>
        <begin position="408"/>
        <end position="430"/>
    </location>
</feature>
<feature type="transmembrane region" description="Helical" evidence="7">
    <location>
        <begin position="223"/>
        <end position="245"/>
    </location>
</feature>
<reference evidence="10" key="1">
    <citation type="journal article" date="2019" name="Int. J. Syst. Evol. Microbiol.">
        <title>The Global Catalogue of Microorganisms (GCM) 10K type strain sequencing project: providing services to taxonomists for standard genome sequencing and annotation.</title>
        <authorList>
            <consortium name="The Broad Institute Genomics Platform"/>
            <consortium name="The Broad Institute Genome Sequencing Center for Infectious Disease"/>
            <person name="Wu L."/>
            <person name="Ma J."/>
        </authorList>
    </citation>
    <scope>NUCLEOTIDE SEQUENCE [LARGE SCALE GENOMIC DNA]</scope>
    <source>
        <strain evidence="10">CGMCC 4.7275</strain>
    </source>
</reference>
<keyword evidence="10" id="KW-1185">Reference proteome</keyword>
<comment type="subcellular location">
    <subcellularLocation>
        <location evidence="1">Cell membrane</location>
        <topology evidence="1">Multi-pass membrane protein</topology>
    </subcellularLocation>
</comment>
<dbReference type="InterPro" id="IPR003838">
    <property type="entry name" value="ABC3_permease_C"/>
</dbReference>
<keyword evidence="3 7" id="KW-0812">Transmembrane</keyword>
<accession>A0ABQ2EJE5</accession>
<evidence type="ECO:0000313" key="10">
    <source>
        <dbReference type="Proteomes" id="UP000660265"/>
    </source>
</evidence>
<gene>
    <name evidence="9" type="ORF">GCM10011583_49750</name>
</gene>
<sequence>MFTLAMSSIRRRPGRFIATLLSTFLGAAVIMTFSSMHDTAAAPGIDSLSKESITTAANVVGGYGALLVFFAIASTLTVNVRQRREEISLLRRSGATPAQIKRMVVFEAAVVGIAGTLLAIVPAMIGGEQLLNVFKDTDQVAAGVDHAFGAIALTFGATVTLLTSVGAAFLAVRRATKEAAGGRKSRGRVKTFAGVAALLLGAGTVGSTFAMDKTDVALMAAPGYGAILLAAGFAILSPALLRILLGALAKPLTLVFGASGYLTIHNMRQRAAQLSSVLMPLILFISIATAIFYMQVIENDAADAAGLTRSGEDMSVQTLNFVIAGIIVIFACIMLVNSLYAATTYRTREFGQQRLTGATPGQVLGMISLESLILTVFGVFFATLSAIAGIVSFSIVRTDTAVPDQSLGIWLAVVGIGAVATIVTSVGTAYRGLRTPAVEAVALAA</sequence>
<dbReference type="EMBL" id="BMMV01000018">
    <property type="protein sequence ID" value="GGK11695.1"/>
    <property type="molecule type" value="Genomic_DNA"/>
</dbReference>